<dbReference type="EMBL" id="CYHC01000016">
    <property type="protein sequence ID" value="CUA90908.1"/>
    <property type="molecule type" value="Genomic_DNA"/>
</dbReference>
<accession>A0ABM9UD00</accession>
<sequence>MVTKTETIHAGAYIVSEANGFRSRGAIKIPENQSLVPGQILGKVAVPADVVATASAAGGNTGDATIAMDVTPVTAKVKNGRYKGIAVTATTVRWEDPDGNEIGTSTHGTLFNKGGVRLTITAGGVANVAGDEFFVDVTAEHGDYVYPTLNLAGTDGSEVPSAIAMYPATTGAGETELITGHLRDCEVRLSDLTFPAGATADQQAAVVAALADLGIIAR</sequence>
<proteinExistence type="predicted"/>
<dbReference type="InterPro" id="IPR004195">
    <property type="entry name" value="Head_decoration_D"/>
</dbReference>
<evidence type="ECO:0000313" key="1">
    <source>
        <dbReference type="EMBL" id="CUA90908.1"/>
    </source>
</evidence>
<dbReference type="Proteomes" id="UP000182178">
    <property type="component" value="Unassembled WGS sequence"/>
</dbReference>
<name>A0ABM9UD00_9HYPH</name>
<keyword evidence="2" id="KW-1185">Reference proteome</keyword>
<evidence type="ECO:0000313" key="2">
    <source>
        <dbReference type="Proteomes" id="UP000182178"/>
    </source>
</evidence>
<reference evidence="1 2" key="1">
    <citation type="submission" date="2015-08" db="EMBL/GenBank/DDBJ databases">
        <authorList>
            <person name="Varghese N."/>
        </authorList>
    </citation>
    <scope>NUCLEOTIDE SEQUENCE [LARGE SCALE GENOMIC DNA]</scope>
    <source>
        <strain evidence="1 2">DSM 18167</strain>
    </source>
</reference>
<protein>
    <submittedName>
        <fullName evidence="1">Bacteriophage lambda head decoration protein D</fullName>
    </submittedName>
</protein>
<gene>
    <name evidence="1" type="ORF">Ga0061061_11646</name>
</gene>
<organism evidence="1 2">
    <name type="scientific">Chelatococcus sambhunathii</name>
    <dbReference type="NCBI Taxonomy" id="363953"/>
    <lineage>
        <taxon>Bacteria</taxon>
        <taxon>Pseudomonadati</taxon>
        <taxon>Pseudomonadota</taxon>
        <taxon>Alphaproteobacteria</taxon>
        <taxon>Hyphomicrobiales</taxon>
        <taxon>Chelatococcaceae</taxon>
        <taxon>Chelatococcus</taxon>
    </lineage>
</organism>
<dbReference type="RefSeq" id="WP_055460972.1">
    <property type="nucleotide sequence ID" value="NZ_CYHC01000016.1"/>
</dbReference>
<dbReference type="Pfam" id="PF02924">
    <property type="entry name" value="HDPD"/>
    <property type="match status" value="1"/>
</dbReference>
<comment type="caution">
    <text evidence="1">The sequence shown here is derived from an EMBL/GenBank/DDBJ whole genome shotgun (WGS) entry which is preliminary data.</text>
</comment>